<accession>A0AAN1IMT1</accession>
<dbReference type="EMBL" id="CP024141">
    <property type="protein sequence ID" value="AUK02534.1"/>
    <property type="molecule type" value="Genomic_DNA"/>
</dbReference>
<name>A0AAN1IMT1_ECOLX</name>
<dbReference type="AlphaFoldDB" id="A0AAN1IMT1"/>
<dbReference type="Proteomes" id="UP000234238">
    <property type="component" value="Chromosome"/>
</dbReference>
<gene>
    <name evidence="1" type="ORF">CR538_20150</name>
</gene>
<sequence>MFFSYQAPVVLRWTKPGLELDSFPIKLGFEEVGFNPLLHLKLLFPSFSLFILCNVSRRVASLDTAPGVEHLAKSFGRRFRDGGTSSSFKGTCYEVEPGNYSPIRVTLPKPITTYRRL</sequence>
<evidence type="ECO:0000313" key="1">
    <source>
        <dbReference type="EMBL" id="AUK02534.1"/>
    </source>
</evidence>
<protein>
    <submittedName>
        <fullName evidence="1">Uncharacterized protein</fullName>
    </submittedName>
</protein>
<reference evidence="1 2" key="1">
    <citation type="submission" date="2017-10" db="EMBL/GenBank/DDBJ databases">
        <title>mcr-1 positive E.coli isolates in China.</title>
        <authorList>
            <person name="Li B."/>
            <person name="Wang X."/>
        </authorList>
    </citation>
    <scope>NUCLEOTIDE SEQUENCE [LARGE SCALE GENOMIC DNA]</scope>
    <source>
        <strain evidence="1 2">14EC029</strain>
    </source>
</reference>
<organism evidence="1 2">
    <name type="scientific">Escherichia coli</name>
    <dbReference type="NCBI Taxonomy" id="562"/>
    <lineage>
        <taxon>Bacteria</taxon>
        <taxon>Pseudomonadati</taxon>
        <taxon>Pseudomonadota</taxon>
        <taxon>Gammaproteobacteria</taxon>
        <taxon>Enterobacterales</taxon>
        <taxon>Enterobacteriaceae</taxon>
        <taxon>Escherichia</taxon>
    </lineage>
</organism>
<evidence type="ECO:0000313" key="2">
    <source>
        <dbReference type="Proteomes" id="UP000234238"/>
    </source>
</evidence>
<proteinExistence type="predicted"/>